<evidence type="ECO:0008006" key="3">
    <source>
        <dbReference type="Google" id="ProtNLM"/>
    </source>
</evidence>
<dbReference type="EMBL" id="LAZR01000007">
    <property type="protein sequence ID" value="KKO09239.1"/>
    <property type="molecule type" value="Genomic_DNA"/>
</dbReference>
<keyword evidence="1" id="KW-0812">Transmembrane</keyword>
<reference evidence="2" key="1">
    <citation type="journal article" date="2015" name="Nature">
        <title>Complex archaea that bridge the gap between prokaryotes and eukaryotes.</title>
        <authorList>
            <person name="Spang A."/>
            <person name="Saw J.H."/>
            <person name="Jorgensen S.L."/>
            <person name="Zaremba-Niedzwiedzka K."/>
            <person name="Martijn J."/>
            <person name="Lind A.E."/>
            <person name="van Eijk R."/>
            <person name="Schleper C."/>
            <person name="Guy L."/>
            <person name="Ettema T.J."/>
        </authorList>
    </citation>
    <scope>NUCLEOTIDE SEQUENCE</scope>
</reference>
<evidence type="ECO:0000313" key="2">
    <source>
        <dbReference type="EMBL" id="KKO09239.1"/>
    </source>
</evidence>
<accession>A0A0F9YWD5</accession>
<name>A0A0F9YWD5_9ZZZZ</name>
<organism evidence="2">
    <name type="scientific">marine sediment metagenome</name>
    <dbReference type="NCBI Taxonomy" id="412755"/>
    <lineage>
        <taxon>unclassified sequences</taxon>
        <taxon>metagenomes</taxon>
        <taxon>ecological metagenomes</taxon>
    </lineage>
</organism>
<comment type="caution">
    <text evidence="2">The sequence shown here is derived from an EMBL/GenBank/DDBJ whole genome shotgun (WGS) entry which is preliminary data.</text>
</comment>
<gene>
    <name evidence="2" type="ORF">LCGC14_0035800</name>
</gene>
<proteinExistence type="predicted"/>
<keyword evidence="1" id="KW-1133">Transmembrane helix</keyword>
<protein>
    <recommendedName>
        <fullName evidence="3">AsmA-like C-terminal domain-containing protein</fullName>
    </recommendedName>
</protein>
<sequence>MSDANTRKNRLPRLLLKVLIGLLFIILIWVAGSYWLLNSQWLPARISQFDGIEIRWDQGVSRHPGRWEVEGLYLAREDQALPISVEAERATLSLSLLGLLRGELHIKALDTEGIRRLTVGDIALEAAGQLHVVNTTLSRDTLAIPHVSLAITNGRLVRLSDQATLVRDINLNADATLNRINPVDNNSGELNPDLLAALSTQLQIDAQADAWDVFMPYLDALPWLTLDGRGALTGALELKAGELQPASVLTLDAPVLRLAVDEQRLRTASDSPRWLIADSQPPRHTATGKGQVRLAVENDQLHFSTQLSDVELADSHPYAEHAELHLASQIANQRLDQLDLPTSATLSLQGDITRLDMLDRYLEASVEGQGIHLSGHGQIDAQASIRESRPYDGKLTIQANELMADTLGFVVQGNGALNATLAPQEIIEATLNFTEATLHHHDRLLLEDADIEVIAISPIDPGKARQEASATLSWQDARLPDISVLQSYLGTLLPDPAPIQVLSGQAASHGHLVMASDQLSGEAYLAGEGLTTRWQQGENARTLTSNMQLSLPLRQATLDGSALNISGTRLSWQVADIDQPTEQLESILILIDGRFQRRDGVPSGQFALEGTVQQLGFLNAFLPDAHGLTVTGEGQLFAQGTFRDDHLLAPTRLRINADQLEVTFLDYLATGRGELTAQLDSTEQAQLSLGIPRFTLGRQEDESPHLEGRHFALTTQTERFSEVLESPRPEHFTTRIAMPITDVPDFTRYNRYLPEGAGITLLGGQASLESEWLLEGLNAQGEITLRAFGADLALLEQRLRGDLQLYLHLTDGDLETRRFTADDSFLRLENIARLSSNGTADTGWWVQLSMLDAELDWADPTRLASQLRLEMRDTGLLARLFLARARDSDWLGRLLNVHNIRGTAQLLVNGNQIGLHDLTLTGGPLLLLSDVTLADGSANGALYARLGAVGVAVELNDSEPTLRVIQPRRWFDRWREANNM</sequence>
<keyword evidence="1" id="KW-0472">Membrane</keyword>
<evidence type="ECO:0000256" key="1">
    <source>
        <dbReference type="SAM" id="Phobius"/>
    </source>
</evidence>
<feature type="transmembrane region" description="Helical" evidence="1">
    <location>
        <begin position="14"/>
        <end position="37"/>
    </location>
</feature>
<dbReference type="AlphaFoldDB" id="A0A0F9YWD5"/>